<sequence length="451" mass="50997">MIVNITTIPGPKGLPISGNLLAFRRDPLRFLREAAKEHGDVAHFRFGPSRHVYLISNPDMIKEILVSKQAHFRKGKGLQVARAVVGDGILTSEGQKHIRQRRLMQPAFHRERIATYGESMVQQAISLMDDWKAGDVRDVHEDMMKVTLAIITETMFGKGLKEGADQIARAIDVGLKYVSTKASSFIDIPLTVPTSSNRQFRESAELLDKTIYNIIEERRREGDQGRTDLLAMLLAARDEDDGKGMTDEQVRDEVMTIFVAGHETTANTMSWIWYLLATNPEAEKKLWAELDAVLGGRLPTVEDIPNLKYVNQIISETLRLYPAAWTINREVAEEVEIGGHTYKPGDTLMMSQYVMHRSEKYYDRPEDFIPERFEGDLLKRIPQYAYFPFGGGPRICIGNNFALMEAALLLATFAQKYRFQLADPGKPVEAEPLVTLRPKGGLMMRLEARSQ</sequence>
<dbReference type="InterPro" id="IPR017972">
    <property type="entry name" value="Cyt_P450_CS"/>
</dbReference>
<dbReference type="GO" id="GO:0004497">
    <property type="term" value="F:monooxygenase activity"/>
    <property type="evidence" value="ECO:0007669"/>
    <property type="project" value="UniProtKB-KW"/>
</dbReference>
<dbReference type="AlphaFoldDB" id="M8DAV0"/>
<evidence type="ECO:0000256" key="8">
    <source>
        <dbReference type="RuleBase" id="RU000461"/>
    </source>
</evidence>
<dbReference type="PATRIC" id="fig|1300222.3.peg.4667"/>
<dbReference type="Gene3D" id="1.10.630.10">
    <property type="entry name" value="Cytochrome P450"/>
    <property type="match status" value="1"/>
</dbReference>
<feature type="binding site" description="axial binding residue" evidence="7">
    <location>
        <position position="396"/>
    </location>
    <ligand>
        <name>heme</name>
        <dbReference type="ChEBI" id="CHEBI:30413"/>
    </ligand>
    <ligandPart>
        <name>Fe</name>
        <dbReference type="ChEBI" id="CHEBI:18248"/>
    </ligandPart>
</feature>
<comment type="similarity">
    <text evidence="1 8">Belongs to the cytochrome P450 family.</text>
</comment>
<comment type="cofactor">
    <cofactor evidence="7">
        <name>heme</name>
        <dbReference type="ChEBI" id="CHEBI:30413"/>
    </cofactor>
</comment>
<organism evidence="9 10">
    <name type="scientific">Brevibacillus borstelensis AK1</name>
    <dbReference type="NCBI Taxonomy" id="1300222"/>
    <lineage>
        <taxon>Bacteria</taxon>
        <taxon>Bacillati</taxon>
        <taxon>Bacillota</taxon>
        <taxon>Bacilli</taxon>
        <taxon>Bacillales</taxon>
        <taxon>Paenibacillaceae</taxon>
        <taxon>Brevibacillus</taxon>
    </lineage>
</organism>
<dbReference type="PANTHER" id="PTHR24291">
    <property type="entry name" value="CYTOCHROME P450 FAMILY 4"/>
    <property type="match status" value="1"/>
</dbReference>
<dbReference type="Pfam" id="PF00067">
    <property type="entry name" value="p450"/>
    <property type="match status" value="1"/>
</dbReference>
<proteinExistence type="inferred from homology"/>
<dbReference type="InterPro" id="IPR050196">
    <property type="entry name" value="Cytochrome_P450_Monoox"/>
</dbReference>
<reference evidence="9 10" key="1">
    <citation type="submission" date="2013-03" db="EMBL/GenBank/DDBJ databases">
        <title>Assembly of a new bacterial strain Brevibacillus borstelensis AK1.</title>
        <authorList>
            <person name="Rajan I."/>
            <person name="PoliReddy D."/>
            <person name="Sugumar T."/>
            <person name="Rathinam K."/>
            <person name="Alqarawi S."/>
            <person name="Khalil A.B."/>
            <person name="Sivakumar N."/>
        </authorList>
    </citation>
    <scope>NUCLEOTIDE SEQUENCE [LARGE SCALE GENOMIC DNA]</scope>
    <source>
        <strain evidence="9 10">AK1</strain>
    </source>
</reference>
<evidence type="ECO:0000256" key="1">
    <source>
        <dbReference type="ARBA" id="ARBA00010617"/>
    </source>
</evidence>
<dbReference type="PRINTS" id="PR00385">
    <property type="entry name" value="P450"/>
</dbReference>
<comment type="caution">
    <text evidence="9">The sequence shown here is derived from an EMBL/GenBank/DDBJ whole genome shotgun (WGS) entry which is preliminary data.</text>
</comment>
<evidence type="ECO:0000313" key="9">
    <source>
        <dbReference type="EMBL" id="EMT50452.1"/>
    </source>
</evidence>
<evidence type="ECO:0000256" key="7">
    <source>
        <dbReference type="PIRSR" id="PIRSR602401-1"/>
    </source>
</evidence>
<evidence type="ECO:0000256" key="6">
    <source>
        <dbReference type="ARBA" id="ARBA00023033"/>
    </source>
</evidence>
<dbReference type="GO" id="GO:0016705">
    <property type="term" value="F:oxidoreductase activity, acting on paired donors, with incorporation or reduction of molecular oxygen"/>
    <property type="evidence" value="ECO:0007669"/>
    <property type="project" value="InterPro"/>
</dbReference>
<evidence type="ECO:0000313" key="10">
    <source>
        <dbReference type="Proteomes" id="UP000012081"/>
    </source>
</evidence>
<keyword evidence="2 7" id="KW-0349">Heme</keyword>
<evidence type="ECO:0000256" key="4">
    <source>
        <dbReference type="ARBA" id="ARBA00023002"/>
    </source>
</evidence>
<dbReference type="InterPro" id="IPR001128">
    <property type="entry name" value="Cyt_P450"/>
</dbReference>
<dbReference type="PANTHER" id="PTHR24291:SF50">
    <property type="entry name" value="BIFUNCTIONAL ALBAFLAVENONE MONOOXYGENASE_TERPENE SYNTHASE"/>
    <property type="match status" value="1"/>
</dbReference>
<keyword evidence="5 7" id="KW-0408">Iron</keyword>
<dbReference type="GO" id="GO:0005506">
    <property type="term" value="F:iron ion binding"/>
    <property type="evidence" value="ECO:0007669"/>
    <property type="project" value="InterPro"/>
</dbReference>
<dbReference type="InterPro" id="IPR002401">
    <property type="entry name" value="Cyt_P450_E_grp-I"/>
</dbReference>
<dbReference type="PRINTS" id="PR00463">
    <property type="entry name" value="EP450I"/>
</dbReference>
<dbReference type="EMBL" id="APBN01000015">
    <property type="protein sequence ID" value="EMT50452.1"/>
    <property type="molecule type" value="Genomic_DNA"/>
</dbReference>
<name>M8DAV0_9BACL</name>
<keyword evidence="4 8" id="KW-0560">Oxidoreductase</keyword>
<dbReference type="SUPFAM" id="SSF48264">
    <property type="entry name" value="Cytochrome P450"/>
    <property type="match status" value="1"/>
</dbReference>
<dbReference type="STRING" id="1300222.I532_22215"/>
<gene>
    <name evidence="9" type="ORF">I532_22215</name>
</gene>
<evidence type="ECO:0000256" key="3">
    <source>
        <dbReference type="ARBA" id="ARBA00022723"/>
    </source>
</evidence>
<keyword evidence="10" id="KW-1185">Reference proteome</keyword>
<accession>M8DAV0</accession>
<dbReference type="Proteomes" id="UP000012081">
    <property type="component" value="Unassembled WGS sequence"/>
</dbReference>
<keyword evidence="6 8" id="KW-0503">Monooxygenase</keyword>
<dbReference type="PROSITE" id="PS00086">
    <property type="entry name" value="CYTOCHROME_P450"/>
    <property type="match status" value="1"/>
</dbReference>
<dbReference type="InterPro" id="IPR036396">
    <property type="entry name" value="Cyt_P450_sf"/>
</dbReference>
<evidence type="ECO:0000256" key="2">
    <source>
        <dbReference type="ARBA" id="ARBA00022617"/>
    </source>
</evidence>
<keyword evidence="3 7" id="KW-0479">Metal-binding</keyword>
<evidence type="ECO:0000256" key="5">
    <source>
        <dbReference type="ARBA" id="ARBA00023004"/>
    </source>
</evidence>
<dbReference type="CDD" id="cd20620">
    <property type="entry name" value="CYP132-like"/>
    <property type="match status" value="1"/>
</dbReference>
<protein>
    <submittedName>
        <fullName evidence="9">Cytochrome P450</fullName>
    </submittedName>
</protein>
<dbReference type="GO" id="GO:0020037">
    <property type="term" value="F:heme binding"/>
    <property type="evidence" value="ECO:0007669"/>
    <property type="project" value="InterPro"/>
</dbReference>